<dbReference type="Proteomes" id="UP001497602">
    <property type="component" value="Unassembled WGS sequence"/>
</dbReference>
<dbReference type="Pfam" id="PF13568">
    <property type="entry name" value="OMP_b-brl_2"/>
    <property type="match status" value="1"/>
</dbReference>
<dbReference type="Gene3D" id="2.40.160.20">
    <property type="match status" value="1"/>
</dbReference>
<sequence length="212" mass="24185">MKKTLVFIAFIFFYTLNCFSQNKQKYNLSAGITNSSLRGNELIKDNDSRLDYLIGVGITYHLKNKISLKGEINYVRKKISSIRTVYDEFTRLISKTEEVTNFDYLSIPILLKFEFGNNNRLYINAGPSMSFLLNTHSEIISQEDNLNDNANIFDLAISAGLGKKFELDKTNSLTIEVRHSLGLLNTSSVYDLNNESVKTTTTNFILSWNFSL</sequence>
<evidence type="ECO:0000313" key="2">
    <source>
        <dbReference type="EMBL" id="CAL2107384.1"/>
    </source>
</evidence>
<keyword evidence="3" id="KW-1185">Reference proteome</keyword>
<dbReference type="RefSeq" id="WP_348704611.1">
    <property type="nucleotide sequence ID" value="NZ_CAXIYA010000022.1"/>
</dbReference>
<feature type="domain" description="Outer membrane protein beta-barrel" evidence="1">
    <location>
        <begin position="19"/>
        <end position="186"/>
    </location>
</feature>
<protein>
    <submittedName>
        <fullName evidence="2">OMP_b-brl_2 domain-containing protein</fullName>
    </submittedName>
</protein>
<accession>A0ABM9PNR9</accession>
<dbReference type="InterPro" id="IPR025665">
    <property type="entry name" value="Beta-barrel_OMP_2"/>
</dbReference>
<organism evidence="2 3">
    <name type="scientific">Tenacibaculum vairaonense</name>
    <dbReference type="NCBI Taxonomy" id="3137860"/>
    <lineage>
        <taxon>Bacteria</taxon>
        <taxon>Pseudomonadati</taxon>
        <taxon>Bacteroidota</taxon>
        <taxon>Flavobacteriia</taxon>
        <taxon>Flavobacteriales</taxon>
        <taxon>Flavobacteriaceae</taxon>
        <taxon>Tenacibaculum</taxon>
    </lineage>
</organism>
<gene>
    <name evidence="2" type="ORF">T190115A13A_30230</name>
</gene>
<proteinExistence type="predicted"/>
<name>A0ABM9PNR9_9FLAO</name>
<evidence type="ECO:0000313" key="3">
    <source>
        <dbReference type="Proteomes" id="UP001497602"/>
    </source>
</evidence>
<comment type="caution">
    <text evidence="2">The sequence shown here is derived from an EMBL/GenBank/DDBJ whole genome shotgun (WGS) entry which is preliminary data.</text>
</comment>
<reference evidence="2 3" key="1">
    <citation type="submission" date="2024-05" db="EMBL/GenBank/DDBJ databases">
        <authorList>
            <person name="Duchaud E."/>
        </authorList>
    </citation>
    <scope>NUCLEOTIDE SEQUENCE [LARGE SCALE GENOMIC DNA]</scope>
    <source>
        <strain evidence="2">Ena-SAMPLE-TAB-13-05-2024-13:56:06:370-140305</strain>
    </source>
</reference>
<dbReference type="EMBL" id="CAXJRC010000033">
    <property type="protein sequence ID" value="CAL2107384.1"/>
    <property type="molecule type" value="Genomic_DNA"/>
</dbReference>
<evidence type="ECO:0000259" key="1">
    <source>
        <dbReference type="Pfam" id="PF13568"/>
    </source>
</evidence>